<dbReference type="RefSeq" id="WP_220206366.1">
    <property type="nucleotide sequence ID" value="NZ_BNJK01000001.1"/>
</dbReference>
<name>A0A8J3INK7_9CHLR</name>
<proteinExistence type="predicted"/>
<accession>A0A8J3INK7</accession>
<keyword evidence="2" id="KW-1185">Reference proteome</keyword>
<sequence length="258" mass="29158">MIDPHWTVTDLDARTWRTIGRFFDPGQYIRVAQPGEHGLFVLHDNGTLLKVFDTQLGVRRDLSLRRVDDARELAQKLFAQGEWDRVHVINKRHLAAVAYQAQITPQRSLHLDEYYQRVYHLLWGGSDGYVSVPSHPGHWHGWTFSDIQHFMSQLPPVATLAVGVFDGPTQNIGLILKVQKGVITYVTTFEALKLSIALEVSAEGMEQLQSALVQQFAPAAGVLLCTLGVFDRWIESEDKMCVLQEAGEKGEAFWHVDI</sequence>
<reference evidence="1" key="1">
    <citation type="submission" date="2020-10" db="EMBL/GenBank/DDBJ databases">
        <title>Taxonomic study of unclassified bacteria belonging to the class Ktedonobacteria.</title>
        <authorList>
            <person name="Yabe S."/>
            <person name="Wang C.M."/>
            <person name="Zheng Y."/>
            <person name="Sakai Y."/>
            <person name="Cavaletti L."/>
            <person name="Monciardini P."/>
            <person name="Donadio S."/>
        </authorList>
    </citation>
    <scope>NUCLEOTIDE SEQUENCE</scope>
    <source>
        <strain evidence="1">ID150040</strain>
    </source>
</reference>
<protein>
    <submittedName>
        <fullName evidence="1">Uncharacterized protein</fullName>
    </submittedName>
</protein>
<evidence type="ECO:0000313" key="2">
    <source>
        <dbReference type="Proteomes" id="UP000597444"/>
    </source>
</evidence>
<evidence type="ECO:0000313" key="1">
    <source>
        <dbReference type="EMBL" id="GHO95698.1"/>
    </source>
</evidence>
<dbReference type="EMBL" id="BNJK01000001">
    <property type="protein sequence ID" value="GHO95698.1"/>
    <property type="molecule type" value="Genomic_DNA"/>
</dbReference>
<gene>
    <name evidence="1" type="ORF">KSF_057460</name>
</gene>
<comment type="caution">
    <text evidence="1">The sequence shown here is derived from an EMBL/GenBank/DDBJ whole genome shotgun (WGS) entry which is preliminary data.</text>
</comment>
<organism evidence="1 2">
    <name type="scientific">Reticulibacter mediterranei</name>
    <dbReference type="NCBI Taxonomy" id="2778369"/>
    <lineage>
        <taxon>Bacteria</taxon>
        <taxon>Bacillati</taxon>
        <taxon>Chloroflexota</taxon>
        <taxon>Ktedonobacteria</taxon>
        <taxon>Ktedonobacterales</taxon>
        <taxon>Reticulibacteraceae</taxon>
        <taxon>Reticulibacter</taxon>
    </lineage>
</organism>
<dbReference type="Proteomes" id="UP000597444">
    <property type="component" value="Unassembled WGS sequence"/>
</dbReference>
<dbReference type="AlphaFoldDB" id="A0A8J3INK7"/>